<comment type="caution">
    <text evidence="2">The sequence shown here is derived from an EMBL/GenBank/DDBJ whole genome shotgun (WGS) entry which is preliminary data.</text>
</comment>
<sequence length="137" mass="14883">MDLRRRVFTAAVLILGCSLGVAGRSLLPPFVIDRPFWRDFLTGPAMGGLFALAGAVIAFAAAAVAARISRRAAQRQEWWARAEWALNLATSDRGSERDVGLAAVEVLFQDATRTEAALVNAVTSALLFEPRVDRNDR</sequence>
<evidence type="ECO:0000313" key="2">
    <source>
        <dbReference type="EMBL" id="SMQ63226.1"/>
    </source>
</evidence>
<organism evidence="2 3">
    <name type="scientific">Plantibacter elymi</name>
    <name type="common">nom. nud.</name>
    <dbReference type="NCBI Taxonomy" id="199708"/>
    <lineage>
        <taxon>Bacteria</taxon>
        <taxon>Bacillati</taxon>
        <taxon>Actinomycetota</taxon>
        <taxon>Actinomycetes</taxon>
        <taxon>Micrococcales</taxon>
        <taxon>Microbacteriaceae</taxon>
        <taxon>Plantibacter</taxon>
    </lineage>
</organism>
<evidence type="ECO:0000256" key="1">
    <source>
        <dbReference type="SAM" id="Phobius"/>
    </source>
</evidence>
<keyword evidence="3" id="KW-1185">Reference proteome</keyword>
<keyword evidence="1" id="KW-1133">Transmembrane helix</keyword>
<proteinExistence type="predicted"/>
<protein>
    <submittedName>
        <fullName evidence="2">Uncharacterized protein</fullName>
    </submittedName>
</protein>
<dbReference type="RefSeq" id="WP_133059931.1">
    <property type="nucleotide sequence ID" value="NZ_FXWJ01000001.1"/>
</dbReference>
<dbReference type="Proteomes" id="UP000194464">
    <property type="component" value="Unassembled WGS sequence"/>
</dbReference>
<evidence type="ECO:0000313" key="3">
    <source>
        <dbReference type="Proteomes" id="UP000194464"/>
    </source>
</evidence>
<gene>
    <name evidence="2" type="ORF">SAMN06295909_0850</name>
</gene>
<reference evidence="2 3" key="1">
    <citation type="submission" date="2017-04" db="EMBL/GenBank/DDBJ databases">
        <authorList>
            <person name="Varghese N."/>
            <person name="Submissions S."/>
        </authorList>
    </citation>
    <scope>NUCLEOTIDE SEQUENCE [LARGE SCALE GENOMIC DNA]</scope>
    <source>
        <strain evidence="2 3">VKM Ac-1784</strain>
    </source>
</reference>
<dbReference type="EMBL" id="FXWJ01000001">
    <property type="protein sequence ID" value="SMQ63226.1"/>
    <property type="molecule type" value="Genomic_DNA"/>
</dbReference>
<name>A0ABY1RDH7_9MICO</name>
<feature type="transmembrane region" description="Helical" evidence="1">
    <location>
        <begin position="46"/>
        <end position="66"/>
    </location>
</feature>
<accession>A0ABY1RDH7</accession>
<keyword evidence="1" id="KW-0472">Membrane</keyword>
<dbReference type="PROSITE" id="PS51257">
    <property type="entry name" value="PROKAR_LIPOPROTEIN"/>
    <property type="match status" value="1"/>
</dbReference>
<keyword evidence="1" id="KW-0812">Transmembrane</keyword>